<organism evidence="1 2">
    <name type="scientific">Brassica rapa subsp. trilocularis</name>
    <dbReference type="NCBI Taxonomy" id="1813537"/>
    <lineage>
        <taxon>Eukaryota</taxon>
        <taxon>Viridiplantae</taxon>
        <taxon>Streptophyta</taxon>
        <taxon>Embryophyta</taxon>
        <taxon>Tracheophyta</taxon>
        <taxon>Spermatophyta</taxon>
        <taxon>Magnoliopsida</taxon>
        <taxon>eudicotyledons</taxon>
        <taxon>Gunneridae</taxon>
        <taxon>Pentapetalae</taxon>
        <taxon>rosids</taxon>
        <taxon>malvids</taxon>
        <taxon>Brassicales</taxon>
        <taxon>Brassicaceae</taxon>
        <taxon>Brassiceae</taxon>
        <taxon>Brassica</taxon>
    </lineage>
</organism>
<gene>
    <name evidence="1" type="primary">A02g500170.1_BraROA</name>
    <name evidence="1" type="ORF">IGI04_004355</name>
</gene>
<keyword evidence="2" id="KW-1185">Reference proteome</keyword>
<name>A0ABQ7NAV2_BRACM</name>
<comment type="caution">
    <text evidence="1">The sequence shown here is derived from an EMBL/GenBank/DDBJ whole genome shotgun (WGS) entry which is preliminary data.</text>
</comment>
<dbReference type="EMBL" id="JADBGQ010000002">
    <property type="protein sequence ID" value="KAG5408035.1"/>
    <property type="molecule type" value="Genomic_DNA"/>
</dbReference>
<evidence type="ECO:0000313" key="1">
    <source>
        <dbReference type="EMBL" id="KAG5408035.1"/>
    </source>
</evidence>
<reference evidence="1 2" key="1">
    <citation type="submission" date="2021-03" db="EMBL/GenBank/DDBJ databases">
        <authorList>
            <person name="King G.J."/>
            <person name="Bancroft I."/>
            <person name="Baten A."/>
            <person name="Bloomfield J."/>
            <person name="Borpatragohain P."/>
            <person name="He Z."/>
            <person name="Irish N."/>
            <person name="Irwin J."/>
            <person name="Liu K."/>
            <person name="Mauleon R.P."/>
            <person name="Moore J."/>
            <person name="Morris R."/>
            <person name="Ostergaard L."/>
            <person name="Wang B."/>
            <person name="Wells R."/>
        </authorList>
    </citation>
    <scope>NUCLEOTIDE SEQUENCE [LARGE SCALE GENOMIC DNA]</scope>
    <source>
        <strain evidence="1">R-o-18</strain>
        <tissue evidence="1">Leaf</tissue>
    </source>
</reference>
<accession>A0ABQ7NAV2</accession>
<proteinExistence type="predicted"/>
<evidence type="ECO:0000313" key="2">
    <source>
        <dbReference type="Proteomes" id="UP000823674"/>
    </source>
</evidence>
<dbReference type="Proteomes" id="UP000823674">
    <property type="component" value="Chromosome A02"/>
</dbReference>
<protein>
    <submittedName>
        <fullName evidence="1">Uncharacterized protein</fullName>
    </submittedName>
</protein>
<sequence length="114" mass="12402">MNPSLFYLLPAFSTSKTSSSASSISLSSSPATKLASDYSSPAIHKAFYFPTPLVHHPPARKGDFTTSFSSLPLFMAPFSSNAPPTKRRLLVSQSPTRTRQIRAQASGFHINLRT</sequence>